<feature type="compositionally biased region" description="Polar residues" evidence="1">
    <location>
        <begin position="39"/>
        <end position="57"/>
    </location>
</feature>
<dbReference type="PROSITE" id="PS50801">
    <property type="entry name" value="STAS"/>
    <property type="match status" value="1"/>
</dbReference>
<accession>A0A9Q0I755</accession>
<dbReference type="EMBL" id="JANIIK010000117">
    <property type="protein sequence ID" value="KAJ3586076.1"/>
    <property type="molecule type" value="Genomic_DNA"/>
</dbReference>
<organism evidence="3 4">
    <name type="scientific">Muraenolepis orangiensis</name>
    <name type="common">Patagonian moray cod</name>
    <dbReference type="NCBI Taxonomy" id="630683"/>
    <lineage>
        <taxon>Eukaryota</taxon>
        <taxon>Metazoa</taxon>
        <taxon>Chordata</taxon>
        <taxon>Craniata</taxon>
        <taxon>Vertebrata</taxon>
        <taxon>Euteleostomi</taxon>
        <taxon>Actinopterygii</taxon>
        <taxon>Neopterygii</taxon>
        <taxon>Teleostei</taxon>
        <taxon>Neoteleostei</taxon>
        <taxon>Acanthomorphata</taxon>
        <taxon>Zeiogadaria</taxon>
        <taxon>Gadariae</taxon>
        <taxon>Gadiformes</taxon>
        <taxon>Muraenolepidoidei</taxon>
        <taxon>Muraenolepididae</taxon>
        <taxon>Muraenolepis</taxon>
    </lineage>
</organism>
<keyword evidence="4" id="KW-1185">Reference proteome</keyword>
<dbReference type="GO" id="GO:0016020">
    <property type="term" value="C:membrane"/>
    <property type="evidence" value="ECO:0007669"/>
    <property type="project" value="InterPro"/>
</dbReference>
<dbReference type="InterPro" id="IPR002645">
    <property type="entry name" value="STAS_dom"/>
</dbReference>
<sequence>MVELLTEKKRRETKHKRQQEKQKKEAQKEAKKEAKKQVDLNSNTPRPLTSSPQNKGNPTDPALTGGHLGGRVNAAFRDDDRAPDRVSNLCPVDDEERDLKSAERRVTHSVILDLSTTSFLDTVTANTLSNIFKDFGEIDVCVYLAGCQVCVVQQLKTAGVFSESMLSSLFVTVHDAVLHALRADTLREDQVRLDPPPDGAFIHE</sequence>
<dbReference type="AlphaFoldDB" id="A0A9Q0I755"/>
<name>A0A9Q0I755_9TELE</name>
<evidence type="ECO:0000256" key="1">
    <source>
        <dbReference type="SAM" id="MobiDB-lite"/>
    </source>
</evidence>
<dbReference type="InterPro" id="IPR036513">
    <property type="entry name" value="STAS_dom_sf"/>
</dbReference>
<reference evidence="3" key="1">
    <citation type="submission" date="2022-07" db="EMBL/GenBank/DDBJ databases">
        <title>Chromosome-level genome of Muraenolepis orangiensis.</title>
        <authorList>
            <person name="Kim J."/>
        </authorList>
    </citation>
    <scope>NUCLEOTIDE SEQUENCE</scope>
    <source>
        <strain evidence="3">KU_S4_2022</strain>
        <tissue evidence="3">Muscle</tissue>
    </source>
</reference>
<dbReference type="GO" id="GO:0055085">
    <property type="term" value="P:transmembrane transport"/>
    <property type="evidence" value="ECO:0007669"/>
    <property type="project" value="InterPro"/>
</dbReference>
<feature type="domain" description="STAS" evidence="2">
    <location>
        <begin position="110"/>
        <end position="180"/>
    </location>
</feature>
<dbReference type="Pfam" id="PF01740">
    <property type="entry name" value="STAS"/>
    <property type="match status" value="1"/>
</dbReference>
<evidence type="ECO:0000313" key="4">
    <source>
        <dbReference type="Proteomes" id="UP001148018"/>
    </source>
</evidence>
<gene>
    <name evidence="3" type="ORF">NHX12_012477</name>
</gene>
<dbReference type="CDD" id="cd07042">
    <property type="entry name" value="STAS_SulP_like_sulfate_transporter"/>
    <property type="match status" value="1"/>
</dbReference>
<dbReference type="Gene3D" id="3.30.750.24">
    <property type="entry name" value="STAS domain"/>
    <property type="match status" value="1"/>
</dbReference>
<evidence type="ECO:0000259" key="2">
    <source>
        <dbReference type="PROSITE" id="PS50801"/>
    </source>
</evidence>
<dbReference type="Proteomes" id="UP001148018">
    <property type="component" value="Unassembled WGS sequence"/>
</dbReference>
<dbReference type="InterPro" id="IPR001902">
    <property type="entry name" value="SLC26A/SulP_fam"/>
</dbReference>
<dbReference type="SUPFAM" id="SSF52091">
    <property type="entry name" value="SpoIIaa-like"/>
    <property type="match status" value="1"/>
</dbReference>
<proteinExistence type="predicted"/>
<comment type="caution">
    <text evidence="3">The sequence shown here is derived from an EMBL/GenBank/DDBJ whole genome shotgun (WGS) entry which is preliminary data.</text>
</comment>
<evidence type="ECO:0000313" key="3">
    <source>
        <dbReference type="EMBL" id="KAJ3586076.1"/>
    </source>
</evidence>
<dbReference type="OrthoDB" id="288203at2759"/>
<dbReference type="PANTHER" id="PTHR11814">
    <property type="entry name" value="SULFATE TRANSPORTER"/>
    <property type="match status" value="1"/>
</dbReference>
<protein>
    <recommendedName>
        <fullName evidence="2">STAS domain-containing protein</fullName>
    </recommendedName>
</protein>
<feature type="compositionally biased region" description="Basic and acidic residues" evidence="1">
    <location>
        <begin position="1"/>
        <end position="10"/>
    </location>
</feature>
<feature type="region of interest" description="Disordered" evidence="1">
    <location>
        <begin position="1"/>
        <end position="89"/>
    </location>
</feature>
<feature type="compositionally biased region" description="Basic and acidic residues" evidence="1">
    <location>
        <begin position="19"/>
        <end position="38"/>
    </location>
</feature>